<dbReference type="InterPro" id="IPR017853">
    <property type="entry name" value="GH"/>
</dbReference>
<dbReference type="SMART" id="SM00636">
    <property type="entry name" value="Glyco_18"/>
    <property type="match status" value="1"/>
</dbReference>
<evidence type="ECO:0000259" key="8">
    <source>
        <dbReference type="PROSITE" id="PS51910"/>
    </source>
</evidence>
<evidence type="ECO:0000256" key="4">
    <source>
        <dbReference type="ARBA" id="ARBA00023180"/>
    </source>
</evidence>
<sequence>MHFYRLIIFLIFVMSFINYSTSQQQEYSSTITVPRQVRAGYWFSSSGRYSPLTGIDVSLYTHLYYYSVSLDPADSSIALPPPEQLPLLTTFSTTLKTGNSSVKTLLSVATDNHQVNELNTAFSAMVGDPARRSAFIASTIEFARAHFFDGLDLAWQFPSSSSDMANLGILLEEWRASISNEAGNSLSALLLTATVYFSDHLFEGPENNLDYPIDAISRNLDWINVLCFGYHKNSMVAAADAALIDKTSHSSTSYSIGSWLDSGVSSSKVVMGIPLYGRSWYLKNKEKNGLGAQVVATGPRQKLSNQSGVMAYFEIEKILKEASSTLVYDNQTVSTYLHNGGLWVSFDSPEVVEEKIKFARNKGLLGYFLYPVSFDNSNHKLSKQALDAWERYHYLETSNEDGRYGEAPSPDETSALDQASNQSADLSNSLTCFPTINTFIMCFLLPMFLLLYFALIMV</sequence>
<feature type="transmembrane region" description="Helical" evidence="6">
    <location>
        <begin position="436"/>
        <end position="455"/>
    </location>
</feature>
<dbReference type="Proteomes" id="UP000233837">
    <property type="component" value="Unassembled WGS sequence"/>
</dbReference>
<dbReference type="STRING" id="906689.A0A2I0WZF8"/>
<dbReference type="GO" id="GO:0005975">
    <property type="term" value="P:carbohydrate metabolic process"/>
    <property type="evidence" value="ECO:0007669"/>
    <property type="project" value="InterPro"/>
</dbReference>
<feature type="signal peptide" evidence="7">
    <location>
        <begin position="1"/>
        <end position="22"/>
    </location>
</feature>
<keyword evidence="4" id="KW-0325">Glycoprotein</keyword>
<dbReference type="InterPro" id="IPR011583">
    <property type="entry name" value="Chitinase_II/V-like_cat"/>
</dbReference>
<evidence type="ECO:0000313" key="9">
    <source>
        <dbReference type="EMBL" id="PKU81045.1"/>
    </source>
</evidence>
<evidence type="ECO:0000256" key="7">
    <source>
        <dbReference type="SAM" id="SignalP"/>
    </source>
</evidence>
<dbReference type="EMBL" id="KZ502287">
    <property type="protein sequence ID" value="PKU81045.1"/>
    <property type="molecule type" value="Genomic_DNA"/>
</dbReference>
<feature type="domain" description="GH18" evidence="8">
    <location>
        <begin position="36"/>
        <end position="392"/>
    </location>
</feature>
<keyword evidence="6" id="KW-0472">Membrane</keyword>
<dbReference type="Pfam" id="PF00704">
    <property type="entry name" value="Glyco_hydro_18"/>
    <property type="match status" value="1"/>
</dbReference>
<dbReference type="PROSITE" id="PS51910">
    <property type="entry name" value="GH18_2"/>
    <property type="match status" value="1"/>
</dbReference>
<dbReference type="GO" id="GO:0004568">
    <property type="term" value="F:chitinase activity"/>
    <property type="evidence" value="ECO:0007669"/>
    <property type="project" value="TreeGrafter"/>
</dbReference>
<keyword evidence="5" id="KW-0326">Glycosidase</keyword>
<accession>A0A2I0WZF8</accession>
<reference evidence="9 10" key="2">
    <citation type="journal article" date="2017" name="Nature">
        <title>The Apostasia genome and the evolution of orchids.</title>
        <authorList>
            <person name="Zhang G.Q."/>
            <person name="Liu K.W."/>
            <person name="Li Z."/>
            <person name="Lohaus R."/>
            <person name="Hsiao Y.Y."/>
            <person name="Niu S.C."/>
            <person name="Wang J.Y."/>
            <person name="Lin Y.C."/>
            <person name="Xu Q."/>
            <person name="Chen L.J."/>
            <person name="Yoshida K."/>
            <person name="Fujiwara S."/>
            <person name="Wang Z.W."/>
            <person name="Zhang Y.Q."/>
            <person name="Mitsuda N."/>
            <person name="Wang M."/>
            <person name="Liu G.H."/>
            <person name="Pecoraro L."/>
            <person name="Huang H.X."/>
            <person name="Xiao X.J."/>
            <person name="Lin M."/>
            <person name="Wu X.Y."/>
            <person name="Wu W.L."/>
            <person name="Chen Y.Y."/>
            <person name="Chang S.B."/>
            <person name="Sakamoto S."/>
            <person name="Ohme-Takagi M."/>
            <person name="Yagi M."/>
            <person name="Zeng S.J."/>
            <person name="Shen C.Y."/>
            <person name="Yeh C.M."/>
            <person name="Luo Y.B."/>
            <person name="Tsai W.C."/>
            <person name="Van de Peer Y."/>
            <person name="Liu Z.J."/>
        </authorList>
    </citation>
    <scope>NUCLEOTIDE SEQUENCE [LARGE SCALE GENOMIC DNA]</scope>
    <source>
        <tissue evidence="9">The whole plant</tissue>
    </source>
</reference>
<keyword evidence="3" id="KW-0378">Hydrolase</keyword>
<proteinExistence type="inferred from homology"/>
<evidence type="ECO:0000256" key="1">
    <source>
        <dbReference type="ARBA" id="ARBA00008682"/>
    </source>
</evidence>
<dbReference type="InterPro" id="IPR001223">
    <property type="entry name" value="Glyco_hydro18_cat"/>
</dbReference>
<dbReference type="Gene3D" id="3.20.20.80">
    <property type="entry name" value="Glycosidases"/>
    <property type="match status" value="1"/>
</dbReference>
<keyword evidence="6" id="KW-1133">Transmembrane helix</keyword>
<evidence type="ECO:0000256" key="5">
    <source>
        <dbReference type="ARBA" id="ARBA00023295"/>
    </source>
</evidence>
<evidence type="ECO:0000256" key="3">
    <source>
        <dbReference type="ARBA" id="ARBA00022801"/>
    </source>
</evidence>
<name>A0A2I0WZF8_9ASPA</name>
<dbReference type="InterPro" id="IPR029070">
    <property type="entry name" value="Chitinase_insertion_sf"/>
</dbReference>
<dbReference type="SUPFAM" id="SSF54556">
    <property type="entry name" value="Chitinase insertion domain"/>
    <property type="match status" value="1"/>
</dbReference>
<protein>
    <submittedName>
        <fullName evidence="9">Chitinase</fullName>
    </submittedName>
</protein>
<dbReference type="FunFam" id="3.10.50.10:FF:000003">
    <property type="entry name" value="Class V chitinase CHIT5b"/>
    <property type="match status" value="1"/>
</dbReference>
<keyword evidence="6" id="KW-0812">Transmembrane</keyword>
<reference evidence="9 10" key="1">
    <citation type="journal article" date="2016" name="Sci. Rep.">
        <title>The Dendrobium catenatum Lindl. genome sequence provides insights into polysaccharide synthase, floral development and adaptive evolution.</title>
        <authorList>
            <person name="Zhang G.Q."/>
            <person name="Xu Q."/>
            <person name="Bian C."/>
            <person name="Tsai W.C."/>
            <person name="Yeh C.M."/>
            <person name="Liu K.W."/>
            <person name="Yoshida K."/>
            <person name="Zhang L.S."/>
            <person name="Chang S.B."/>
            <person name="Chen F."/>
            <person name="Shi Y."/>
            <person name="Su Y.Y."/>
            <person name="Zhang Y.Q."/>
            <person name="Chen L.J."/>
            <person name="Yin Y."/>
            <person name="Lin M."/>
            <person name="Huang H."/>
            <person name="Deng H."/>
            <person name="Wang Z.W."/>
            <person name="Zhu S.L."/>
            <person name="Zhao X."/>
            <person name="Deng C."/>
            <person name="Niu S.C."/>
            <person name="Huang J."/>
            <person name="Wang M."/>
            <person name="Liu G.H."/>
            <person name="Yang H.J."/>
            <person name="Xiao X.J."/>
            <person name="Hsiao Y.Y."/>
            <person name="Wu W.L."/>
            <person name="Chen Y.Y."/>
            <person name="Mitsuda N."/>
            <person name="Ohme-Takagi M."/>
            <person name="Luo Y.B."/>
            <person name="Van de Peer Y."/>
            <person name="Liu Z.J."/>
        </authorList>
    </citation>
    <scope>NUCLEOTIDE SEQUENCE [LARGE SCALE GENOMIC DNA]</scope>
    <source>
        <tissue evidence="9">The whole plant</tissue>
    </source>
</reference>
<comment type="similarity">
    <text evidence="1">Belongs to the glycosyl hydrolase 18 family. Chitinase class V subfamily.</text>
</comment>
<feature type="chain" id="PRO_5014169498" evidence="7">
    <location>
        <begin position="23"/>
        <end position="458"/>
    </location>
</feature>
<evidence type="ECO:0000313" key="10">
    <source>
        <dbReference type="Proteomes" id="UP000233837"/>
    </source>
</evidence>
<dbReference type="InterPro" id="IPR050314">
    <property type="entry name" value="Glycosyl_Hydrlase_18"/>
</dbReference>
<dbReference type="GO" id="GO:0006032">
    <property type="term" value="P:chitin catabolic process"/>
    <property type="evidence" value="ECO:0007669"/>
    <property type="project" value="TreeGrafter"/>
</dbReference>
<dbReference type="GO" id="GO:0005576">
    <property type="term" value="C:extracellular region"/>
    <property type="evidence" value="ECO:0007669"/>
    <property type="project" value="TreeGrafter"/>
</dbReference>
<organism evidence="9 10">
    <name type="scientific">Dendrobium catenatum</name>
    <dbReference type="NCBI Taxonomy" id="906689"/>
    <lineage>
        <taxon>Eukaryota</taxon>
        <taxon>Viridiplantae</taxon>
        <taxon>Streptophyta</taxon>
        <taxon>Embryophyta</taxon>
        <taxon>Tracheophyta</taxon>
        <taxon>Spermatophyta</taxon>
        <taxon>Magnoliopsida</taxon>
        <taxon>Liliopsida</taxon>
        <taxon>Asparagales</taxon>
        <taxon>Orchidaceae</taxon>
        <taxon>Epidendroideae</taxon>
        <taxon>Malaxideae</taxon>
        <taxon>Dendrobiinae</taxon>
        <taxon>Dendrobium</taxon>
    </lineage>
</organism>
<evidence type="ECO:0000256" key="6">
    <source>
        <dbReference type="SAM" id="Phobius"/>
    </source>
</evidence>
<gene>
    <name evidence="9" type="ORF">MA16_Dca024017</name>
</gene>
<dbReference type="AlphaFoldDB" id="A0A2I0WZF8"/>
<dbReference type="SUPFAM" id="SSF51445">
    <property type="entry name" value="(Trans)glycosidases"/>
    <property type="match status" value="1"/>
</dbReference>
<dbReference type="Gene3D" id="3.10.50.10">
    <property type="match status" value="1"/>
</dbReference>
<keyword evidence="10" id="KW-1185">Reference proteome</keyword>
<dbReference type="GO" id="GO:0008061">
    <property type="term" value="F:chitin binding"/>
    <property type="evidence" value="ECO:0007669"/>
    <property type="project" value="InterPro"/>
</dbReference>
<dbReference type="PANTHER" id="PTHR11177:SF347">
    <property type="entry name" value="GLYCOSYL HYDROLASES FAMILY 18 PROTEIN, EXPRESSED"/>
    <property type="match status" value="1"/>
</dbReference>
<dbReference type="PANTHER" id="PTHR11177">
    <property type="entry name" value="CHITINASE"/>
    <property type="match status" value="1"/>
</dbReference>
<evidence type="ECO:0000256" key="2">
    <source>
        <dbReference type="ARBA" id="ARBA00022729"/>
    </source>
</evidence>
<keyword evidence="2 7" id="KW-0732">Signal</keyword>